<gene>
    <name evidence="2" type="ORF">M514_10124</name>
</gene>
<name>A0A085N0F7_9BILA</name>
<protein>
    <submittedName>
        <fullName evidence="2">Uncharacterized protein</fullName>
    </submittedName>
</protein>
<dbReference type="EMBL" id="KL367584">
    <property type="protein sequence ID" value="KFD62953.1"/>
    <property type="molecule type" value="Genomic_DNA"/>
</dbReference>
<dbReference type="AlphaFoldDB" id="A0A085N0F7"/>
<feature type="compositionally biased region" description="Low complexity" evidence="1">
    <location>
        <begin position="196"/>
        <end position="209"/>
    </location>
</feature>
<feature type="compositionally biased region" description="Polar residues" evidence="1">
    <location>
        <begin position="1"/>
        <end position="19"/>
    </location>
</feature>
<feature type="compositionally biased region" description="Polar residues" evidence="1">
    <location>
        <begin position="160"/>
        <end position="186"/>
    </location>
</feature>
<evidence type="ECO:0000256" key="1">
    <source>
        <dbReference type="SAM" id="MobiDB-lite"/>
    </source>
</evidence>
<evidence type="ECO:0000313" key="2">
    <source>
        <dbReference type="EMBL" id="KFD62953.1"/>
    </source>
</evidence>
<feature type="compositionally biased region" description="Basic and acidic residues" evidence="1">
    <location>
        <begin position="126"/>
        <end position="159"/>
    </location>
</feature>
<accession>A0A085N0F7</accession>
<feature type="region of interest" description="Disordered" evidence="1">
    <location>
        <begin position="1"/>
        <end position="20"/>
    </location>
</feature>
<feature type="region of interest" description="Disordered" evidence="1">
    <location>
        <begin position="104"/>
        <end position="209"/>
    </location>
</feature>
<proteinExistence type="predicted"/>
<reference evidence="2" key="1">
    <citation type="journal article" date="2014" name="Nat. Genet.">
        <title>Genome and transcriptome of the porcine whipworm Trichuris suis.</title>
        <authorList>
            <person name="Jex A.R."/>
            <person name="Nejsum P."/>
            <person name="Schwarz E.M."/>
            <person name="Hu L."/>
            <person name="Young N.D."/>
            <person name="Hall R.S."/>
            <person name="Korhonen P.K."/>
            <person name="Liao S."/>
            <person name="Thamsborg S."/>
            <person name="Xia J."/>
            <person name="Xu P."/>
            <person name="Wang S."/>
            <person name="Scheerlinck J.P."/>
            <person name="Hofmann A."/>
            <person name="Sternberg P.W."/>
            <person name="Wang J."/>
            <person name="Gasser R.B."/>
        </authorList>
    </citation>
    <scope>NUCLEOTIDE SEQUENCE [LARGE SCALE GENOMIC DNA]</scope>
    <source>
        <strain evidence="2">DCEP-RM93F</strain>
    </source>
</reference>
<sequence length="209" mass="22971">MDENGTATFPQRRTGMTQNNKHHLDSALTKEIVGNGQSSVSSEMLTKDTLETSVDNRPGRIGKRQVNNPTLVEGVSTGNLPVIEPTELKQTNREEGMVMTTVTRTDMKETSSSSEEETTTVATLKPESKSTEEEKARKLQKSEFEKTRQERSMTDDGIKTTRTGTTSDGEQQLQIPGTKEATTTDESIGRMNKRATSVSSSTEEVPTPQ</sequence>
<dbReference type="Proteomes" id="UP000030758">
    <property type="component" value="Unassembled WGS sequence"/>
</dbReference>
<organism evidence="2">
    <name type="scientific">Trichuris suis</name>
    <name type="common">pig whipworm</name>
    <dbReference type="NCBI Taxonomy" id="68888"/>
    <lineage>
        <taxon>Eukaryota</taxon>
        <taxon>Metazoa</taxon>
        <taxon>Ecdysozoa</taxon>
        <taxon>Nematoda</taxon>
        <taxon>Enoplea</taxon>
        <taxon>Dorylaimia</taxon>
        <taxon>Trichinellida</taxon>
        <taxon>Trichuridae</taxon>
        <taxon>Trichuris</taxon>
    </lineage>
</organism>
<feature type="region of interest" description="Disordered" evidence="1">
    <location>
        <begin position="36"/>
        <end position="65"/>
    </location>
</feature>